<dbReference type="GO" id="GO:0015689">
    <property type="term" value="P:molybdate ion transport"/>
    <property type="evidence" value="ECO:0007669"/>
    <property type="project" value="InterPro"/>
</dbReference>
<dbReference type="PANTHER" id="PTHR30432">
    <property type="entry name" value="TRANSCRIPTIONAL REGULATOR MODE"/>
    <property type="match status" value="1"/>
</dbReference>
<organism evidence="4 5">
    <name type="scientific">Kushneria avicenniae</name>
    <dbReference type="NCBI Taxonomy" id="402385"/>
    <lineage>
        <taxon>Bacteria</taxon>
        <taxon>Pseudomonadati</taxon>
        <taxon>Pseudomonadota</taxon>
        <taxon>Gammaproteobacteria</taxon>
        <taxon>Oceanospirillales</taxon>
        <taxon>Halomonadaceae</taxon>
        <taxon>Kushneria</taxon>
    </lineage>
</organism>
<evidence type="ECO:0000256" key="1">
    <source>
        <dbReference type="ARBA" id="ARBA00022505"/>
    </source>
</evidence>
<evidence type="ECO:0000256" key="2">
    <source>
        <dbReference type="PROSITE-ProRule" id="PRU01213"/>
    </source>
</evidence>
<dbReference type="InterPro" id="IPR051815">
    <property type="entry name" value="Molybdate_resp_trans_reg"/>
</dbReference>
<reference evidence="5" key="1">
    <citation type="submission" date="2016-10" db="EMBL/GenBank/DDBJ databases">
        <authorList>
            <person name="Varghese N."/>
            <person name="Submissions S."/>
        </authorList>
    </citation>
    <scope>NUCLEOTIDE SEQUENCE [LARGE SCALE GENOMIC DNA]</scope>
    <source>
        <strain evidence="5">DSM 23439</strain>
    </source>
</reference>
<accession>A0A1I1LPF0</accession>
<dbReference type="InterPro" id="IPR004606">
    <property type="entry name" value="Mop_domain"/>
</dbReference>
<dbReference type="Pfam" id="PF03459">
    <property type="entry name" value="TOBE"/>
    <property type="match status" value="2"/>
</dbReference>
<dbReference type="InterPro" id="IPR008995">
    <property type="entry name" value="Mo/tungstate-bd_C_term_dom"/>
</dbReference>
<dbReference type="RefSeq" id="WP_090134750.1">
    <property type="nucleotide sequence ID" value="NZ_FOLY01000005.1"/>
</dbReference>
<name>A0A1I1LPF0_9GAMM</name>
<dbReference type="InterPro" id="IPR005116">
    <property type="entry name" value="Transp-assoc_OB_typ1"/>
</dbReference>
<dbReference type="STRING" id="402385.SAMN05421848_2610"/>
<dbReference type="EMBL" id="FOLY01000005">
    <property type="protein sequence ID" value="SFC74865.1"/>
    <property type="molecule type" value="Genomic_DNA"/>
</dbReference>
<dbReference type="AlphaFoldDB" id="A0A1I1LPF0"/>
<protein>
    <submittedName>
        <fullName evidence="4">Molybdate transport system regulatory protein</fullName>
    </submittedName>
</protein>
<sequence>MKVSARNVLEGRVTEVVEGAINAEVALELDGGETLVAVITLQSLKRLEIKVGSTAIAMIKAPWVTLMTDHEGLRLSARNCLSGKVESVSDGAVNAEVALTLKGGERLYAIVTRPSVEALGLTEGVAATAVIKASHILLATREE</sequence>
<dbReference type="Gene3D" id="2.40.50.100">
    <property type="match status" value="2"/>
</dbReference>
<evidence type="ECO:0000313" key="4">
    <source>
        <dbReference type="EMBL" id="SFC74865.1"/>
    </source>
</evidence>
<feature type="domain" description="Mop" evidence="3">
    <location>
        <begin position="74"/>
        <end position="140"/>
    </location>
</feature>
<keyword evidence="5" id="KW-1185">Reference proteome</keyword>
<dbReference type="SUPFAM" id="SSF50331">
    <property type="entry name" value="MOP-like"/>
    <property type="match status" value="2"/>
</dbReference>
<evidence type="ECO:0000259" key="3">
    <source>
        <dbReference type="PROSITE" id="PS51866"/>
    </source>
</evidence>
<keyword evidence="1 2" id="KW-0500">Molybdenum</keyword>
<dbReference type="PANTHER" id="PTHR30432:SF1">
    <property type="entry name" value="DNA-BINDING TRANSCRIPTIONAL DUAL REGULATOR MODE"/>
    <property type="match status" value="1"/>
</dbReference>
<feature type="domain" description="Mop" evidence="3">
    <location>
        <begin position="2"/>
        <end position="68"/>
    </location>
</feature>
<dbReference type="NCBIfam" id="TIGR00638">
    <property type="entry name" value="Mop"/>
    <property type="match status" value="2"/>
</dbReference>
<proteinExistence type="predicted"/>
<dbReference type="OrthoDB" id="9800709at2"/>
<evidence type="ECO:0000313" key="5">
    <source>
        <dbReference type="Proteomes" id="UP000199046"/>
    </source>
</evidence>
<dbReference type="PROSITE" id="PS51866">
    <property type="entry name" value="MOP"/>
    <property type="match status" value="2"/>
</dbReference>
<gene>
    <name evidence="4" type="ORF">SAMN05421848_2610</name>
</gene>
<dbReference type="Proteomes" id="UP000199046">
    <property type="component" value="Unassembled WGS sequence"/>
</dbReference>